<evidence type="ECO:0008006" key="4">
    <source>
        <dbReference type="Google" id="ProtNLM"/>
    </source>
</evidence>
<accession>A0ABX2P5P8</accession>
<comment type="caution">
    <text evidence="2">The sequence shown here is derived from an EMBL/GenBank/DDBJ whole genome shotgun (WGS) entry which is preliminary data.</text>
</comment>
<evidence type="ECO:0000256" key="1">
    <source>
        <dbReference type="SAM" id="SignalP"/>
    </source>
</evidence>
<feature type="signal peptide" evidence="1">
    <location>
        <begin position="1"/>
        <end position="25"/>
    </location>
</feature>
<dbReference type="EMBL" id="JABXXV010000004">
    <property type="protein sequence ID" value="NVN46953.1"/>
    <property type="molecule type" value="Genomic_DNA"/>
</dbReference>
<dbReference type="RefSeq" id="WP_267310031.1">
    <property type="nucleotide sequence ID" value="NZ_JABXXV010000004.1"/>
</dbReference>
<sequence length="344" mass="37771">MSRKHLLNSLLTLPLVLALSCGARAQEKTRLSVAEETADRCVADAAILPLLGGPADAPIIPVTIDGHPAAMYVSPLFGHVFVHNAGDIWFNQGLTRPMTAQDNVQVLSETTRMDTLQIGPITLHDLIVERLDGEAHQSVSGRPLVGLIGRPLFRRLLLMLDVPHEKLGIMVWRNSPECRSGPSGLFTLAPQSLAMDDRARVMAQIDGRKIRLTLDPDLGMNTLPVSDRANSATTDDLARDPRVVTRFGAITRGVRHRFHSFQLGEKQLGPTEFLVLENINEGMLGASFFQHNVVLFDFPDGRFLFSPSEPRVFQPNLGLHFDETHQGFTSVQENGASAVGKRAK</sequence>
<evidence type="ECO:0000313" key="3">
    <source>
        <dbReference type="Proteomes" id="UP001516351"/>
    </source>
</evidence>
<reference evidence="2 3" key="1">
    <citation type="submission" date="2020-06" db="EMBL/GenBank/DDBJ databases">
        <title>Synonyms of Asaia species.</title>
        <authorList>
            <person name="Sombolestani A."/>
        </authorList>
    </citation>
    <scope>NUCLEOTIDE SEQUENCE [LARGE SCALE GENOMIC DNA]</scope>
    <source>
        <strain evidence="2 3">LMG 27047</strain>
    </source>
</reference>
<organism evidence="2 3">
    <name type="scientific">Asaia spathodeae</name>
    <dbReference type="NCBI Taxonomy" id="657016"/>
    <lineage>
        <taxon>Bacteria</taxon>
        <taxon>Pseudomonadati</taxon>
        <taxon>Pseudomonadota</taxon>
        <taxon>Alphaproteobacteria</taxon>
        <taxon>Acetobacterales</taxon>
        <taxon>Acetobacteraceae</taxon>
        <taxon>Asaia</taxon>
    </lineage>
</organism>
<dbReference type="Proteomes" id="UP001516351">
    <property type="component" value="Unassembled WGS sequence"/>
</dbReference>
<keyword evidence="1" id="KW-0732">Signal</keyword>
<gene>
    <name evidence="2" type="ORF">HW542_09070</name>
</gene>
<feature type="chain" id="PRO_5045932783" description="Aspartyl protease" evidence="1">
    <location>
        <begin position="26"/>
        <end position="344"/>
    </location>
</feature>
<evidence type="ECO:0000313" key="2">
    <source>
        <dbReference type="EMBL" id="NVN46953.1"/>
    </source>
</evidence>
<proteinExistence type="predicted"/>
<dbReference type="PROSITE" id="PS51257">
    <property type="entry name" value="PROKAR_LIPOPROTEIN"/>
    <property type="match status" value="1"/>
</dbReference>
<keyword evidence="3" id="KW-1185">Reference proteome</keyword>
<name>A0ABX2P5P8_9PROT</name>
<protein>
    <recommendedName>
        <fullName evidence="4">Aspartyl protease</fullName>
    </recommendedName>
</protein>